<evidence type="ECO:0000256" key="8">
    <source>
        <dbReference type="ARBA" id="ARBA00060041"/>
    </source>
</evidence>
<evidence type="ECO:0000256" key="5">
    <source>
        <dbReference type="ARBA" id="ARBA00022984"/>
    </source>
</evidence>
<feature type="transmembrane region" description="Helical" evidence="10">
    <location>
        <begin position="360"/>
        <end position="380"/>
    </location>
</feature>
<feature type="transmembrane region" description="Helical" evidence="10">
    <location>
        <begin position="254"/>
        <end position="274"/>
    </location>
</feature>
<proteinExistence type="inferred from homology"/>
<feature type="transmembrane region" description="Helical" evidence="10">
    <location>
        <begin position="26"/>
        <end position="45"/>
    </location>
</feature>
<dbReference type="GO" id="GO:0015648">
    <property type="term" value="F:lipid-linked peptidoglycan transporter activity"/>
    <property type="evidence" value="ECO:0007669"/>
    <property type="project" value="UniProtKB-UniRule"/>
</dbReference>
<dbReference type="HAMAP" id="MF_02078">
    <property type="entry name" value="MurJ_MviN"/>
    <property type="match status" value="1"/>
</dbReference>
<comment type="caution">
    <text evidence="12">The sequence shown here is derived from an EMBL/GenBank/DDBJ whole genome shotgun (WGS) entry which is preliminary data.</text>
</comment>
<evidence type="ECO:0000256" key="10">
    <source>
        <dbReference type="HAMAP-Rule" id="MF_02078"/>
    </source>
</evidence>
<keyword evidence="2 10" id="KW-1003">Cell membrane</keyword>
<feature type="transmembrane region" description="Helical" evidence="10">
    <location>
        <begin position="484"/>
        <end position="505"/>
    </location>
</feature>
<evidence type="ECO:0000256" key="4">
    <source>
        <dbReference type="ARBA" id="ARBA00022960"/>
    </source>
</evidence>
<keyword evidence="3 10" id="KW-0812">Transmembrane</keyword>
<name>A0A2P5T0L6_9GAMM</name>
<dbReference type="AlphaFoldDB" id="A0A2P5T0L6"/>
<feature type="transmembrane region" description="Helical" evidence="10">
    <location>
        <begin position="195"/>
        <end position="214"/>
    </location>
</feature>
<dbReference type="OrthoDB" id="9816572at2"/>
<comment type="function">
    <text evidence="8 10 11">Involved in peptidoglycan biosynthesis. Transports lipid-linked peptidoglycan precursors from the inner to the outer leaflet of the cytoplasmic membrane.</text>
</comment>
<dbReference type="EMBL" id="PDKT01000001">
    <property type="protein sequence ID" value="PPI88100.1"/>
    <property type="molecule type" value="Genomic_DNA"/>
</dbReference>
<dbReference type="GO" id="GO:0009252">
    <property type="term" value="P:peptidoglycan biosynthetic process"/>
    <property type="evidence" value="ECO:0007669"/>
    <property type="project" value="UniProtKB-UniRule"/>
</dbReference>
<evidence type="ECO:0000256" key="11">
    <source>
        <dbReference type="PIRNR" id="PIRNR002869"/>
    </source>
</evidence>
<feature type="transmembrane region" description="Helical" evidence="10">
    <location>
        <begin position="132"/>
        <end position="156"/>
    </location>
</feature>
<evidence type="ECO:0000256" key="9">
    <source>
        <dbReference type="ARBA" id="ARBA00061532"/>
    </source>
</evidence>
<keyword evidence="5 10" id="KW-0573">Peptidoglycan synthesis</keyword>
<feature type="transmembrane region" description="Helical" evidence="10">
    <location>
        <begin position="280"/>
        <end position="298"/>
    </location>
</feature>
<dbReference type="PRINTS" id="PR01806">
    <property type="entry name" value="VIRFACTRMVIN"/>
</dbReference>
<dbReference type="GO" id="GO:0005886">
    <property type="term" value="C:plasma membrane"/>
    <property type="evidence" value="ECO:0007669"/>
    <property type="project" value="UniProtKB-SubCell"/>
</dbReference>
<dbReference type="CDD" id="cd13123">
    <property type="entry name" value="MATE_MurJ_like"/>
    <property type="match status" value="1"/>
</dbReference>
<dbReference type="InterPro" id="IPR051050">
    <property type="entry name" value="Lipid_II_flippase_MurJ/MviN"/>
</dbReference>
<keyword evidence="6 10" id="KW-1133">Transmembrane helix</keyword>
<dbReference type="Pfam" id="PF03023">
    <property type="entry name" value="MurJ"/>
    <property type="match status" value="1"/>
</dbReference>
<feature type="transmembrane region" description="Helical" evidence="10">
    <location>
        <begin position="85"/>
        <end position="112"/>
    </location>
</feature>
<evidence type="ECO:0000313" key="12">
    <source>
        <dbReference type="EMBL" id="PPI88100.1"/>
    </source>
</evidence>
<feature type="transmembrane region" description="Helical" evidence="10">
    <location>
        <begin position="447"/>
        <end position="472"/>
    </location>
</feature>
<reference evidence="12 13" key="1">
    <citation type="journal article" date="2018" name="Genome Biol. Evol.">
        <title>Cladogenesis and Genomic Streamlining in Extracellular Endosymbionts of Tropical Stink Bugs.</title>
        <authorList>
            <person name="Otero-Bravo A."/>
            <person name="Goffredi S."/>
            <person name="Sabree Z.L."/>
        </authorList>
    </citation>
    <scope>NUCLEOTIDE SEQUENCE [LARGE SCALE GENOMIC DNA]</scope>
    <source>
        <strain evidence="12 13">SoEE</strain>
    </source>
</reference>
<keyword evidence="7 10" id="KW-0472">Membrane</keyword>
<evidence type="ECO:0000256" key="7">
    <source>
        <dbReference type="ARBA" id="ARBA00023136"/>
    </source>
</evidence>
<feature type="transmembrane region" description="Helical" evidence="10">
    <location>
        <begin position="319"/>
        <end position="340"/>
    </location>
</feature>
<evidence type="ECO:0000313" key="13">
    <source>
        <dbReference type="Proteomes" id="UP000296153"/>
    </source>
</evidence>
<keyword evidence="4 10" id="KW-0133">Cell shape</keyword>
<evidence type="ECO:0000256" key="1">
    <source>
        <dbReference type="ARBA" id="ARBA00004651"/>
    </source>
</evidence>
<protein>
    <recommendedName>
        <fullName evidence="10">Probable lipid II flippase MurJ</fullName>
    </recommendedName>
</protein>
<keyword evidence="10 11" id="KW-0813">Transport</keyword>
<feature type="transmembrane region" description="Helical" evidence="10">
    <location>
        <begin position="392"/>
        <end position="410"/>
    </location>
</feature>
<dbReference type="GO" id="GO:0008360">
    <property type="term" value="P:regulation of cell shape"/>
    <property type="evidence" value="ECO:0007669"/>
    <property type="project" value="UniProtKB-UniRule"/>
</dbReference>
<feature type="transmembrane region" description="Helical" evidence="10">
    <location>
        <begin position="416"/>
        <end position="435"/>
    </location>
</feature>
<dbReference type="InterPro" id="IPR004268">
    <property type="entry name" value="MurJ"/>
</dbReference>
<organism evidence="12 13">
    <name type="scientific">Candidatus Pantoea edessiphila</name>
    <dbReference type="NCBI Taxonomy" id="2044610"/>
    <lineage>
        <taxon>Bacteria</taxon>
        <taxon>Pseudomonadati</taxon>
        <taxon>Pseudomonadota</taxon>
        <taxon>Gammaproteobacteria</taxon>
        <taxon>Enterobacterales</taxon>
        <taxon>Erwiniaceae</taxon>
        <taxon>Pantoea</taxon>
    </lineage>
</organism>
<dbReference type="RefSeq" id="WP_136130710.1">
    <property type="nucleotide sequence ID" value="NZ_PDKT01000001.1"/>
</dbReference>
<dbReference type="PIRSF" id="PIRSF002869">
    <property type="entry name" value="MviN"/>
    <property type="match status" value="1"/>
</dbReference>
<dbReference type="GO" id="GO:0034204">
    <property type="term" value="P:lipid translocation"/>
    <property type="evidence" value="ECO:0007669"/>
    <property type="project" value="TreeGrafter"/>
</dbReference>
<evidence type="ECO:0000256" key="2">
    <source>
        <dbReference type="ARBA" id="ARBA00022475"/>
    </source>
</evidence>
<evidence type="ECO:0000256" key="6">
    <source>
        <dbReference type="ARBA" id="ARBA00022989"/>
    </source>
</evidence>
<comment type="pathway">
    <text evidence="10">Cell wall biogenesis; peptidoglycan biosynthesis.</text>
</comment>
<dbReference type="NCBIfam" id="TIGR01695">
    <property type="entry name" value="murJ_mviN"/>
    <property type="match status" value="1"/>
</dbReference>
<dbReference type="GO" id="GO:0071555">
    <property type="term" value="P:cell wall organization"/>
    <property type="evidence" value="ECO:0007669"/>
    <property type="project" value="UniProtKB-UniRule"/>
</dbReference>
<sequence length="518" mass="58445">MNLLKSVTTVSVITLFSRVLGFIRDVIIAQFFGAGMYTDAFFMAFKLPNLLRRIFAEGAFSQAFIPVFIEYKNRKIKENKNSHDAICLFISCIFGMLILSLIIVTIMGMTISTQLAVIIAPGFTKNEHLFTVFVYLLKVMFPYIILISLTSLISVILNSYDCFILPAFAPILFNISIIIFIMLYKSYFNPSIISLGWGVICGGIVQLIFQLPYLKKINLLVMPRIIFNNPYSLSVIRRMGPAIIGMSVSQISSIINNMFSSFLAFGSLSWLYYANRLVELPIGVLGVALSTIILPALSKSLANGNYDEYLRLMNWGLKICLLLSLPSTAGLILLSKPIIISLFQYGKFNYIDTSMTQYALITYSIGLIALMTIKVLVLGFYSNNDMKTPVKIAIITLIVTQLINFILFNSLGHICLAFSISIAAILNASLLYYNLLKKNIFKLQDGWGKFLLHIFIATLVMTLVLLIILNYINTWDHGLMPERILRLLITCMVAITVYFSVLRCFGFRLKDFYYQSNT</sequence>
<dbReference type="PANTHER" id="PTHR47019">
    <property type="entry name" value="LIPID II FLIPPASE MURJ"/>
    <property type="match status" value="1"/>
</dbReference>
<accession>A0A2P5T0L6</accession>
<dbReference type="Proteomes" id="UP000296153">
    <property type="component" value="Unassembled WGS sequence"/>
</dbReference>
<feature type="transmembrane region" description="Helical" evidence="10">
    <location>
        <begin position="163"/>
        <end position="183"/>
    </location>
</feature>
<keyword evidence="10 11" id="KW-0961">Cell wall biogenesis/degradation</keyword>
<gene>
    <name evidence="12" type="primary">mviN</name>
    <name evidence="10" type="synonym">murJ</name>
    <name evidence="12" type="ORF">CRV12_00465</name>
</gene>
<comment type="similarity">
    <text evidence="9 10 11">Belongs to the MurJ/MviN family.</text>
</comment>
<evidence type="ECO:0000256" key="3">
    <source>
        <dbReference type="ARBA" id="ARBA00022692"/>
    </source>
</evidence>
<dbReference type="UniPathway" id="UPA00219"/>
<dbReference type="PANTHER" id="PTHR47019:SF1">
    <property type="entry name" value="LIPID II FLIPPASE MURJ"/>
    <property type="match status" value="1"/>
</dbReference>
<keyword evidence="10" id="KW-0997">Cell inner membrane</keyword>
<comment type="subcellular location">
    <subcellularLocation>
        <location evidence="10">Cell inner membrane</location>
        <topology evidence="10">Multi-pass membrane protein</topology>
    </subcellularLocation>
    <subcellularLocation>
        <location evidence="1">Cell membrane</location>
        <topology evidence="1">Multi-pass membrane protein</topology>
    </subcellularLocation>
</comment>